<feature type="domain" description="FecR protein" evidence="3">
    <location>
        <begin position="110"/>
        <end position="192"/>
    </location>
</feature>
<name>A0A086P7R7_SPHHM</name>
<evidence type="ECO:0000259" key="4">
    <source>
        <dbReference type="Pfam" id="PF16220"/>
    </source>
</evidence>
<sequence>MTHEQREAADWAARMRGDPSDADRRSFDAWRAAPGHAEAYARAVDDWAYSAGTSRQRIEAKARSERNAPGSLRWAVATIAAIGLAIGFAFYLQSRGDTPQIAAGPMLPGQLKLADGSAVTLMDGAWVNPQLSDSERRVILNGGRARFDVAHDPARPFVVVAGGSETVALGTVFEVDLRQAAPRITLIKGAVEVRSRAGGDRLRLAPGQAADVIASGPQLVTAMQSPVPATLLDADELPLGAVLAAANKAGAAPIRLADPALAGLKVTGRFDVTDSRSLARTLAVALDLAASEQGGEIVLTKK</sequence>
<comment type="caution">
    <text evidence="5">The sequence shown here is derived from an EMBL/GenBank/DDBJ whole genome shotgun (WGS) entry which is preliminary data.</text>
</comment>
<dbReference type="Pfam" id="PF04773">
    <property type="entry name" value="FecR"/>
    <property type="match status" value="1"/>
</dbReference>
<feature type="transmembrane region" description="Helical" evidence="2">
    <location>
        <begin position="71"/>
        <end position="92"/>
    </location>
</feature>
<keyword evidence="6" id="KW-1185">Reference proteome</keyword>
<dbReference type="InterPro" id="IPR012373">
    <property type="entry name" value="Ferrdict_sens_TM"/>
</dbReference>
<dbReference type="Pfam" id="PF16220">
    <property type="entry name" value="DUF4880"/>
    <property type="match status" value="1"/>
</dbReference>
<dbReference type="eggNOG" id="COG3712">
    <property type="taxonomic scope" value="Bacteria"/>
</dbReference>
<dbReference type="PATRIC" id="fig|1219045.3.peg.2801"/>
<proteinExistence type="predicted"/>
<dbReference type="Proteomes" id="UP000024284">
    <property type="component" value="Unassembled WGS sequence"/>
</dbReference>
<organism evidence="5 6">
    <name type="scientific">Sphingobium herbicidovorans (strain ATCC 700291 / DSM 11019 / CCUG 56400 / KCTC 2939 / LMG 18315 / NBRC 16415 / MH)</name>
    <name type="common">Sphingomonas herbicidovorans</name>
    <dbReference type="NCBI Taxonomy" id="1219045"/>
    <lineage>
        <taxon>Bacteria</taxon>
        <taxon>Pseudomonadati</taxon>
        <taxon>Pseudomonadota</taxon>
        <taxon>Alphaproteobacteria</taxon>
        <taxon>Sphingomonadales</taxon>
        <taxon>Sphingomonadaceae</taxon>
        <taxon>Sphingobium</taxon>
    </lineage>
</organism>
<dbReference type="RefSeq" id="WP_051908346.1">
    <property type="nucleotide sequence ID" value="NZ_BCZD01000040.1"/>
</dbReference>
<evidence type="ECO:0000259" key="3">
    <source>
        <dbReference type="Pfam" id="PF04773"/>
    </source>
</evidence>
<feature type="domain" description="FecR N-terminal" evidence="4">
    <location>
        <begin position="6"/>
        <end position="43"/>
    </location>
</feature>
<dbReference type="OrthoDB" id="9798846at2"/>
<dbReference type="AlphaFoldDB" id="A0A086P7R7"/>
<dbReference type="GO" id="GO:0016989">
    <property type="term" value="F:sigma factor antagonist activity"/>
    <property type="evidence" value="ECO:0007669"/>
    <property type="project" value="TreeGrafter"/>
</dbReference>
<evidence type="ECO:0000256" key="2">
    <source>
        <dbReference type="SAM" id="Phobius"/>
    </source>
</evidence>
<feature type="region of interest" description="Disordered" evidence="1">
    <location>
        <begin position="1"/>
        <end position="25"/>
    </location>
</feature>
<dbReference type="PIRSF" id="PIRSF018266">
    <property type="entry name" value="FecR"/>
    <property type="match status" value="1"/>
</dbReference>
<dbReference type="PANTHER" id="PTHR30273">
    <property type="entry name" value="PERIPLASMIC SIGNAL SENSOR AND SIGMA FACTOR ACTIVATOR FECR-RELATED"/>
    <property type="match status" value="1"/>
</dbReference>
<dbReference type="EMBL" id="JFZA02000028">
    <property type="protein sequence ID" value="KFG89435.1"/>
    <property type="molecule type" value="Genomic_DNA"/>
</dbReference>
<reference evidence="5" key="1">
    <citation type="submission" date="2014-08" db="EMBL/GenBank/DDBJ databases">
        <title>Draft genome sequences of Sphingobium herbicidovorans.</title>
        <authorList>
            <person name="Gan H.M."/>
            <person name="Gan H.Y."/>
            <person name="Savka M.A."/>
        </authorList>
    </citation>
    <scope>NUCLEOTIDE SEQUENCE [LARGE SCALE GENOMIC DNA]</scope>
    <source>
        <strain evidence="5">NBRC 16415</strain>
    </source>
</reference>
<keyword evidence="2" id="KW-1133">Transmembrane helix</keyword>
<dbReference type="STRING" id="76947.GCA_002080435_00167"/>
<protein>
    <submittedName>
        <fullName evidence="5">Fe2+-dicitrate sensor, membrane component</fullName>
    </submittedName>
</protein>
<dbReference type="PANTHER" id="PTHR30273:SF2">
    <property type="entry name" value="PROTEIN FECR"/>
    <property type="match status" value="1"/>
</dbReference>
<evidence type="ECO:0000313" key="5">
    <source>
        <dbReference type="EMBL" id="KFG89435.1"/>
    </source>
</evidence>
<evidence type="ECO:0000313" key="6">
    <source>
        <dbReference type="Proteomes" id="UP000024284"/>
    </source>
</evidence>
<keyword evidence="2" id="KW-0812">Transmembrane</keyword>
<gene>
    <name evidence="5" type="ORF">BV98_002764</name>
</gene>
<dbReference type="InterPro" id="IPR032623">
    <property type="entry name" value="FecR_N"/>
</dbReference>
<accession>A0A086P7R7</accession>
<keyword evidence="2" id="KW-0472">Membrane</keyword>
<evidence type="ECO:0000256" key="1">
    <source>
        <dbReference type="SAM" id="MobiDB-lite"/>
    </source>
</evidence>
<dbReference type="Gene3D" id="2.60.120.1440">
    <property type="match status" value="1"/>
</dbReference>
<dbReference type="InterPro" id="IPR006860">
    <property type="entry name" value="FecR"/>
</dbReference>